<dbReference type="PANTHER" id="PTHR46268:SF15">
    <property type="entry name" value="UNIVERSAL STRESS PROTEIN HP_0031"/>
    <property type="match status" value="1"/>
</dbReference>
<dbReference type="OrthoDB" id="9804721at2"/>
<dbReference type="Gene3D" id="3.40.50.12370">
    <property type="match status" value="1"/>
</dbReference>
<dbReference type="RefSeq" id="WP_150040834.1">
    <property type="nucleotide sequence ID" value="NZ_OW485601.1"/>
</dbReference>
<evidence type="ECO:0000313" key="3">
    <source>
        <dbReference type="EMBL" id="KAA5612018.1"/>
    </source>
</evidence>
<organism evidence="3 4">
    <name type="scientific">Rhodovastum atsumiense</name>
    <dbReference type="NCBI Taxonomy" id="504468"/>
    <lineage>
        <taxon>Bacteria</taxon>
        <taxon>Pseudomonadati</taxon>
        <taxon>Pseudomonadota</taxon>
        <taxon>Alphaproteobacteria</taxon>
        <taxon>Acetobacterales</taxon>
        <taxon>Acetobacteraceae</taxon>
        <taxon>Rhodovastum</taxon>
    </lineage>
</organism>
<comment type="caution">
    <text evidence="3">The sequence shown here is derived from an EMBL/GenBank/DDBJ whole genome shotgun (WGS) entry which is preliminary data.</text>
</comment>
<gene>
    <name evidence="3" type="ORF">F1189_11205</name>
</gene>
<dbReference type="InterPro" id="IPR006015">
    <property type="entry name" value="Universal_stress_UspA"/>
</dbReference>
<evidence type="ECO:0000256" key="1">
    <source>
        <dbReference type="ARBA" id="ARBA00008791"/>
    </source>
</evidence>
<comment type="similarity">
    <text evidence="1">Belongs to the universal stress protein A family.</text>
</comment>
<keyword evidence="4" id="KW-1185">Reference proteome</keyword>
<dbReference type="Proteomes" id="UP000325255">
    <property type="component" value="Unassembled WGS sequence"/>
</dbReference>
<dbReference type="EMBL" id="VWPK01000015">
    <property type="protein sequence ID" value="KAA5612018.1"/>
    <property type="molecule type" value="Genomic_DNA"/>
</dbReference>
<protein>
    <submittedName>
        <fullName evidence="3">Universal stress protein</fullName>
    </submittedName>
</protein>
<dbReference type="PANTHER" id="PTHR46268">
    <property type="entry name" value="STRESS RESPONSE PROTEIN NHAX"/>
    <property type="match status" value="1"/>
</dbReference>
<dbReference type="AlphaFoldDB" id="A0A5M6IX43"/>
<feature type="domain" description="UspA" evidence="2">
    <location>
        <begin position="161"/>
        <end position="284"/>
    </location>
</feature>
<accession>A0A5M6IX43</accession>
<dbReference type="Pfam" id="PF00582">
    <property type="entry name" value="Usp"/>
    <property type="match status" value="1"/>
</dbReference>
<dbReference type="CDD" id="cd00293">
    <property type="entry name" value="USP-like"/>
    <property type="match status" value="1"/>
</dbReference>
<dbReference type="SUPFAM" id="SSF52402">
    <property type="entry name" value="Adenine nucleotide alpha hydrolases-like"/>
    <property type="match status" value="2"/>
</dbReference>
<sequence>MPLKDILVHLDASPRCGVRLEIATRLAARHGAHLTGLYVVDLPSPDLFYGFPSAFLDLQRAEDIVGRMRATAAEEARRMEAIFAALLQREGLSGEWRLMDGFGGETVARHGRYADLIVVGQPSPRGETDPPADLPVATLMASGRPLLIVPFVGSFPVTGQSVLVGWNASAEAARAVAAALPLLAGARKVTVLSINPRRDLGVSGEGNLPAADLATHLARHGIAAEAVHTVADDISEGDVLLSYAADIGADLLVCGMYGRSRAREMLFGGVSRSLLAEMTLPVFMSH</sequence>
<evidence type="ECO:0000313" key="4">
    <source>
        <dbReference type="Proteomes" id="UP000325255"/>
    </source>
</evidence>
<reference evidence="3 4" key="1">
    <citation type="submission" date="2019-09" db="EMBL/GenBank/DDBJ databases">
        <title>Genome sequence of Rhodovastum atsumiense, a diverse member of the Acetobacteraceae family of non-sulfur purple photosynthetic bacteria.</title>
        <authorList>
            <person name="Meyer T."/>
            <person name="Kyndt J."/>
        </authorList>
    </citation>
    <scope>NUCLEOTIDE SEQUENCE [LARGE SCALE GENOMIC DNA]</scope>
    <source>
        <strain evidence="3 4">DSM 21279</strain>
    </source>
</reference>
<dbReference type="InterPro" id="IPR006016">
    <property type="entry name" value="UspA"/>
</dbReference>
<proteinExistence type="inferred from homology"/>
<dbReference type="PRINTS" id="PR01438">
    <property type="entry name" value="UNVRSLSTRESS"/>
</dbReference>
<name>A0A5M6IX43_9PROT</name>
<evidence type="ECO:0000259" key="2">
    <source>
        <dbReference type="Pfam" id="PF00582"/>
    </source>
</evidence>